<sequence>MGKQAELRKIAENFIANDIAVYDSHTHLHDLDFENDWQEVIAHCLASHVMQMLLPSDDAASSKRVLTFHAKLSTSQKKLFRYAIGFHPHAAHAFINEAGLDCLEAIIKQMTVNSDANLDTVSQEKPVLAAIGEIGLDYYYDNSPRDEQKAAFYTQLELASKYKLPVSIHSREAHKDTLEILLAAKSHNLLADIPGVIHCYSGSVEHARRLLDLGFYLGFDGPITFKNARQPLEVIKYCPLERILIETDAPYLTPEPFRGQRNEPCNVKLVLRKIAELKGLDIETVASCIYANTVHLFGHN</sequence>
<organism evidence="4 5">
    <name type="scientific">Amygdalobacter nucleatus</name>
    <dbReference type="NCBI Taxonomy" id="3029274"/>
    <lineage>
        <taxon>Bacteria</taxon>
        <taxon>Bacillati</taxon>
        <taxon>Bacillota</taxon>
        <taxon>Clostridia</taxon>
        <taxon>Eubacteriales</taxon>
        <taxon>Oscillospiraceae</taxon>
        <taxon>Amygdalobacter</taxon>
    </lineage>
</organism>
<feature type="binding site" evidence="3">
    <location>
        <position position="25"/>
    </location>
    <ligand>
        <name>a divalent metal cation</name>
        <dbReference type="ChEBI" id="CHEBI:60240"/>
        <label>1</label>
    </ligand>
</feature>
<dbReference type="PIRSF" id="PIRSF005902">
    <property type="entry name" value="DNase_TatD"/>
    <property type="match status" value="1"/>
</dbReference>
<dbReference type="FunFam" id="3.20.20.140:FF:000005">
    <property type="entry name" value="TatD family hydrolase"/>
    <property type="match status" value="1"/>
</dbReference>
<dbReference type="GO" id="GO:0004536">
    <property type="term" value="F:DNA nuclease activity"/>
    <property type="evidence" value="ECO:0007669"/>
    <property type="project" value="InterPro"/>
</dbReference>
<feature type="binding site" evidence="3">
    <location>
        <position position="248"/>
    </location>
    <ligand>
        <name>a divalent metal cation</name>
        <dbReference type="ChEBI" id="CHEBI:60240"/>
        <label>1</label>
    </ligand>
</feature>
<keyword evidence="5" id="KW-1185">Reference proteome</keyword>
<proteinExistence type="predicted"/>
<evidence type="ECO:0000256" key="2">
    <source>
        <dbReference type="ARBA" id="ARBA00022801"/>
    </source>
</evidence>
<keyword evidence="1 3" id="KW-0479">Metal-binding</keyword>
<feature type="binding site" evidence="3">
    <location>
        <position position="133"/>
    </location>
    <ligand>
        <name>a divalent metal cation</name>
        <dbReference type="ChEBI" id="CHEBI:60240"/>
        <label>1</label>
    </ligand>
</feature>
<dbReference type="RefSeq" id="WP_066712269.1">
    <property type="nucleotide sequence ID" value="NZ_JARFNM010000001.1"/>
</dbReference>
<dbReference type="CDD" id="cd01310">
    <property type="entry name" value="TatD_DNAse"/>
    <property type="match status" value="1"/>
</dbReference>
<keyword evidence="2 4" id="KW-0378">Hydrolase</keyword>
<dbReference type="SUPFAM" id="SSF51556">
    <property type="entry name" value="Metallo-dependent hydrolases"/>
    <property type="match status" value="1"/>
</dbReference>
<comment type="caution">
    <text evidence="4">The sequence shown here is derived from an EMBL/GenBank/DDBJ whole genome shotgun (WGS) entry which is preliminary data.</text>
</comment>
<feature type="binding site" evidence="3">
    <location>
        <position position="27"/>
    </location>
    <ligand>
        <name>a divalent metal cation</name>
        <dbReference type="ChEBI" id="CHEBI:60240"/>
        <label>1</label>
    </ligand>
</feature>
<dbReference type="InterPro" id="IPR015991">
    <property type="entry name" value="TatD/YcfH-like"/>
</dbReference>
<evidence type="ECO:0000256" key="3">
    <source>
        <dbReference type="PIRSR" id="PIRSR005902-1"/>
    </source>
</evidence>
<dbReference type="PANTHER" id="PTHR46124:SF2">
    <property type="entry name" value="D-AMINOACYL-TRNA DEACYLASE"/>
    <property type="match status" value="1"/>
</dbReference>
<evidence type="ECO:0000313" key="5">
    <source>
        <dbReference type="Proteomes" id="UP000070080"/>
    </source>
</evidence>
<dbReference type="Proteomes" id="UP000070080">
    <property type="component" value="Unassembled WGS sequence"/>
</dbReference>
<accession>A0A133YGT0</accession>
<dbReference type="NCBIfam" id="TIGR00010">
    <property type="entry name" value="YchF/TatD family DNA exonuclease"/>
    <property type="match status" value="1"/>
</dbReference>
<evidence type="ECO:0000256" key="1">
    <source>
        <dbReference type="ARBA" id="ARBA00022723"/>
    </source>
</evidence>
<gene>
    <name evidence="4" type="ORF">HMPREF1872_00067</name>
</gene>
<dbReference type="GO" id="GO:0046872">
    <property type="term" value="F:metal ion binding"/>
    <property type="evidence" value="ECO:0007669"/>
    <property type="project" value="UniProtKB-KW"/>
</dbReference>
<feature type="binding site" evidence="3">
    <location>
        <position position="198"/>
    </location>
    <ligand>
        <name>a divalent metal cation</name>
        <dbReference type="ChEBI" id="CHEBI:60240"/>
        <label>2</label>
    </ligand>
</feature>
<dbReference type="PANTHER" id="PTHR46124">
    <property type="entry name" value="D-AMINOACYL-TRNA DEACYLASE"/>
    <property type="match status" value="1"/>
</dbReference>
<protein>
    <submittedName>
        <fullName evidence="4">Hydrolase, TatD family</fullName>
    </submittedName>
</protein>
<dbReference type="GO" id="GO:0016788">
    <property type="term" value="F:hydrolase activity, acting on ester bonds"/>
    <property type="evidence" value="ECO:0007669"/>
    <property type="project" value="InterPro"/>
</dbReference>
<dbReference type="PATRIC" id="fig|1497955.3.peg.67"/>
<evidence type="ECO:0000313" key="4">
    <source>
        <dbReference type="EMBL" id="KXB42396.1"/>
    </source>
</evidence>
<dbReference type="EMBL" id="LSCV01000002">
    <property type="protein sequence ID" value="KXB42396.1"/>
    <property type="molecule type" value="Genomic_DNA"/>
</dbReference>
<dbReference type="InterPro" id="IPR001130">
    <property type="entry name" value="TatD-like"/>
</dbReference>
<feature type="binding site" evidence="3">
    <location>
        <position position="169"/>
    </location>
    <ligand>
        <name>a divalent metal cation</name>
        <dbReference type="ChEBI" id="CHEBI:60240"/>
        <label>2</label>
    </ligand>
</feature>
<dbReference type="Gene3D" id="3.20.20.140">
    <property type="entry name" value="Metal-dependent hydrolases"/>
    <property type="match status" value="1"/>
</dbReference>
<dbReference type="STRING" id="1497955.HMPREF1872_00067"/>
<dbReference type="InterPro" id="IPR032466">
    <property type="entry name" value="Metal_Hydrolase"/>
</dbReference>
<reference evidence="5" key="1">
    <citation type="submission" date="2016-01" db="EMBL/GenBank/DDBJ databases">
        <authorList>
            <person name="Mitreva M."/>
            <person name="Pepin K.H."/>
            <person name="Mihindukulasuriya K.A."/>
            <person name="Fulton R."/>
            <person name="Fronick C."/>
            <person name="O'Laughlin M."/>
            <person name="Miner T."/>
            <person name="Herter B."/>
            <person name="Rosa B.A."/>
            <person name="Cordes M."/>
            <person name="Tomlinson C."/>
            <person name="Wollam A."/>
            <person name="Palsikar V.B."/>
            <person name="Mardis E.R."/>
            <person name="Wilson R.K."/>
        </authorList>
    </citation>
    <scope>NUCLEOTIDE SEQUENCE [LARGE SCALE GENOMIC DNA]</scope>
    <source>
        <strain evidence="5">KA00274</strain>
    </source>
</reference>
<dbReference type="OrthoDB" id="9810005at2"/>
<dbReference type="GO" id="GO:0005829">
    <property type="term" value="C:cytosol"/>
    <property type="evidence" value="ECO:0007669"/>
    <property type="project" value="TreeGrafter"/>
</dbReference>
<name>A0A133YGT0_9FIRM</name>
<dbReference type="Pfam" id="PF01026">
    <property type="entry name" value="TatD_DNase"/>
    <property type="match status" value="1"/>
</dbReference>
<dbReference type="AlphaFoldDB" id="A0A133YGT0"/>